<organism evidence="2 3">
    <name type="scientific">Candidatus Falkowbacteria bacterium GW2011_GWF2_39_8</name>
    <dbReference type="NCBI Taxonomy" id="1618642"/>
    <lineage>
        <taxon>Bacteria</taxon>
        <taxon>Candidatus Falkowiibacteriota</taxon>
    </lineage>
</organism>
<name>A0A0G0SGF9_9BACT</name>
<reference evidence="2 3" key="1">
    <citation type="journal article" date="2015" name="Nature">
        <title>rRNA introns, odd ribosomes, and small enigmatic genomes across a large radiation of phyla.</title>
        <authorList>
            <person name="Brown C.T."/>
            <person name="Hug L.A."/>
            <person name="Thomas B.C."/>
            <person name="Sharon I."/>
            <person name="Castelle C.J."/>
            <person name="Singh A."/>
            <person name="Wilkins M.J."/>
            <person name="Williams K.H."/>
            <person name="Banfield J.F."/>
        </authorList>
    </citation>
    <scope>NUCLEOTIDE SEQUENCE [LARGE SCALE GENOMIC DNA]</scope>
</reference>
<dbReference type="PANTHER" id="PTHR42924">
    <property type="entry name" value="EXONUCLEASE"/>
    <property type="match status" value="1"/>
</dbReference>
<sequence>MLIDLQVHSTYSDGYLTPTQMAAFLARQGVKVAALTDHNTVGGVDEFQTACLKHNIKPIVGIELYTKLRHTNINVLWFNFDHNNPELHKMLRDSQTRRRSKVRKILERMSTDGFKIDTNKLLDKYNHYVSINHLIDDILRVPENKKKIMKELDTDKPREEEIIYKYFNNPQLPKLENSSINILRILKLKKKIGGQVIFNHPGKYNQLRRSILTELKSLGVDGLEVLSPHHSIGAVMYAQFMARELGFIMTGGSDFHRFEGNKSPLNASWDYFQIDSKFLKGVGKIIN</sequence>
<dbReference type="AlphaFoldDB" id="A0A0G0SGF9"/>
<dbReference type="GO" id="GO:0004534">
    <property type="term" value="F:5'-3' RNA exonuclease activity"/>
    <property type="evidence" value="ECO:0007669"/>
    <property type="project" value="TreeGrafter"/>
</dbReference>
<dbReference type="Gene3D" id="3.20.20.140">
    <property type="entry name" value="Metal-dependent hydrolases"/>
    <property type="match status" value="1"/>
</dbReference>
<gene>
    <name evidence="2" type="ORF">UT64_C0003G0016</name>
</gene>
<dbReference type="Proteomes" id="UP000034137">
    <property type="component" value="Unassembled WGS sequence"/>
</dbReference>
<dbReference type="EMBL" id="LBXO01000003">
    <property type="protein sequence ID" value="KKR33795.1"/>
    <property type="molecule type" value="Genomic_DNA"/>
</dbReference>
<dbReference type="SMART" id="SM00481">
    <property type="entry name" value="POLIIIAc"/>
    <property type="match status" value="1"/>
</dbReference>
<dbReference type="InterPro" id="IPR004013">
    <property type="entry name" value="PHP_dom"/>
</dbReference>
<dbReference type="InterPro" id="IPR016195">
    <property type="entry name" value="Pol/histidinol_Pase-like"/>
</dbReference>
<dbReference type="InterPro" id="IPR052018">
    <property type="entry name" value="PHP_domain"/>
</dbReference>
<protein>
    <recommendedName>
        <fullName evidence="1">Polymerase/histidinol phosphatase N-terminal domain-containing protein</fullName>
    </recommendedName>
</protein>
<evidence type="ECO:0000259" key="1">
    <source>
        <dbReference type="SMART" id="SM00481"/>
    </source>
</evidence>
<proteinExistence type="predicted"/>
<evidence type="ECO:0000313" key="3">
    <source>
        <dbReference type="Proteomes" id="UP000034137"/>
    </source>
</evidence>
<accession>A0A0G0SGF9</accession>
<dbReference type="Pfam" id="PF02811">
    <property type="entry name" value="PHP"/>
    <property type="match status" value="1"/>
</dbReference>
<dbReference type="PANTHER" id="PTHR42924:SF3">
    <property type="entry name" value="POLYMERASE_HISTIDINOL PHOSPHATASE N-TERMINAL DOMAIN-CONTAINING PROTEIN"/>
    <property type="match status" value="1"/>
</dbReference>
<dbReference type="InterPro" id="IPR003141">
    <property type="entry name" value="Pol/His_phosphatase_N"/>
</dbReference>
<evidence type="ECO:0000313" key="2">
    <source>
        <dbReference type="EMBL" id="KKR33795.1"/>
    </source>
</evidence>
<feature type="domain" description="Polymerase/histidinol phosphatase N-terminal" evidence="1">
    <location>
        <begin position="3"/>
        <end position="68"/>
    </location>
</feature>
<comment type="caution">
    <text evidence="2">The sequence shown here is derived from an EMBL/GenBank/DDBJ whole genome shotgun (WGS) entry which is preliminary data.</text>
</comment>
<dbReference type="Gene3D" id="1.10.150.650">
    <property type="match status" value="1"/>
</dbReference>
<dbReference type="SUPFAM" id="SSF89550">
    <property type="entry name" value="PHP domain-like"/>
    <property type="match status" value="1"/>
</dbReference>
<dbReference type="GO" id="GO:0035312">
    <property type="term" value="F:5'-3' DNA exonuclease activity"/>
    <property type="evidence" value="ECO:0007669"/>
    <property type="project" value="TreeGrafter"/>
</dbReference>